<dbReference type="CDD" id="cd00156">
    <property type="entry name" value="REC"/>
    <property type="match status" value="1"/>
</dbReference>
<dbReference type="InterPro" id="IPR051015">
    <property type="entry name" value="EvgA-like"/>
</dbReference>
<dbReference type="RefSeq" id="WP_239039803.1">
    <property type="nucleotide sequence ID" value="NZ_BAAAEY010000001.1"/>
</dbReference>
<gene>
    <name evidence="3" type="ORF">SAMN04487964_11658</name>
</gene>
<dbReference type="PANTHER" id="PTHR45566">
    <property type="entry name" value="HTH-TYPE TRANSCRIPTIONAL REGULATOR YHJB-RELATED"/>
    <property type="match status" value="1"/>
</dbReference>
<evidence type="ECO:0000313" key="3">
    <source>
        <dbReference type="EMBL" id="SMR77724.1"/>
    </source>
</evidence>
<keyword evidence="1" id="KW-0597">Phosphoprotein</keyword>
<dbReference type="PANTHER" id="PTHR45566:SF1">
    <property type="entry name" value="HTH-TYPE TRANSCRIPTIONAL REGULATOR YHJB-RELATED"/>
    <property type="match status" value="1"/>
</dbReference>
<proteinExistence type="predicted"/>
<protein>
    <submittedName>
        <fullName evidence="3">Response regulator receiver domain-containing protein</fullName>
    </submittedName>
</protein>
<keyword evidence="4" id="KW-1185">Reference proteome</keyword>
<dbReference type="InterPro" id="IPR001789">
    <property type="entry name" value="Sig_transdc_resp-reg_receiver"/>
</dbReference>
<dbReference type="PROSITE" id="PS50110">
    <property type="entry name" value="RESPONSE_REGULATORY"/>
    <property type="match status" value="1"/>
</dbReference>
<name>A0ABY1S376_9GAMM</name>
<evidence type="ECO:0000313" key="4">
    <source>
        <dbReference type="Proteomes" id="UP001159257"/>
    </source>
</evidence>
<reference evidence="3 4" key="1">
    <citation type="submission" date="2017-05" db="EMBL/GenBank/DDBJ databases">
        <authorList>
            <person name="Varghese N."/>
            <person name="Submissions S."/>
        </authorList>
    </citation>
    <scope>NUCLEOTIDE SEQUENCE [LARGE SCALE GENOMIC DNA]</scope>
    <source>
        <strain evidence="3 4">CGMCC 1.7287</strain>
    </source>
</reference>
<feature type="modified residue" description="4-aspartylphosphate" evidence="1">
    <location>
        <position position="59"/>
    </location>
</feature>
<dbReference type="EMBL" id="FXWV01000016">
    <property type="protein sequence ID" value="SMR77724.1"/>
    <property type="molecule type" value="Genomic_DNA"/>
</dbReference>
<dbReference type="Pfam" id="PF00072">
    <property type="entry name" value="Response_reg"/>
    <property type="match status" value="1"/>
</dbReference>
<dbReference type="SMART" id="SM00448">
    <property type="entry name" value="REC"/>
    <property type="match status" value="1"/>
</dbReference>
<evidence type="ECO:0000256" key="1">
    <source>
        <dbReference type="PROSITE-ProRule" id="PRU00169"/>
    </source>
</evidence>
<dbReference type="Proteomes" id="UP001159257">
    <property type="component" value="Unassembled WGS sequence"/>
</dbReference>
<comment type="caution">
    <text evidence="3">The sequence shown here is derived from an EMBL/GenBank/DDBJ whole genome shotgun (WGS) entry which is preliminary data.</text>
</comment>
<evidence type="ECO:0000259" key="2">
    <source>
        <dbReference type="PROSITE" id="PS50110"/>
    </source>
</evidence>
<dbReference type="InterPro" id="IPR011006">
    <property type="entry name" value="CheY-like_superfamily"/>
</dbReference>
<dbReference type="SUPFAM" id="SSF52172">
    <property type="entry name" value="CheY-like"/>
    <property type="match status" value="1"/>
</dbReference>
<accession>A0ABY1S376</accession>
<dbReference type="Gene3D" id="3.40.50.2300">
    <property type="match status" value="1"/>
</dbReference>
<organism evidence="3 4">
    <name type="scientific">Marinobacterium sediminicola</name>
    <dbReference type="NCBI Taxonomy" id="518898"/>
    <lineage>
        <taxon>Bacteria</taxon>
        <taxon>Pseudomonadati</taxon>
        <taxon>Pseudomonadota</taxon>
        <taxon>Gammaproteobacteria</taxon>
        <taxon>Oceanospirillales</taxon>
        <taxon>Oceanospirillaceae</taxon>
        <taxon>Marinobacterium</taxon>
    </lineage>
</organism>
<feature type="domain" description="Response regulatory" evidence="2">
    <location>
        <begin position="7"/>
        <end position="122"/>
    </location>
</feature>
<sequence length="122" mass="13373">MIKTSLSLLLVDDSRIARLSLKRQIQSLALDITLLEADSADSAEALLASNDTPDFALIDFNMPGRDGLELAERIKQSYPQVRMALVTANIQDALAQRAKEMGLAFLPKPTTAEQLGTFIQQD</sequence>